<dbReference type="Pfam" id="PF02001">
    <property type="entry name" value="DUF134"/>
    <property type="match status" value="1"/>
</dbReference>
<reference evidence="7 8" key="1">
    <citation type="submission" date="2016-10" db="EMBL/GenBank/DDBJ databases">
        <title>Comparative genomics between deep and shallow subseafloor isolates.</title>
        <authorList>
            <person name="Ishii S."/>
            <person name="Miller J.R."/>
            <person name="Sutton G."/>
            <person name="Suzuki S."/>
            <person name="Methe B."/>
            <person name="Inagaki F."/>
            <person name="Imachi H."/>
        </authorList>
    </citation>
    <scope>NUCLEOTIDE SEQUENCE [LARGE SCALE GENOMIC DNA]</scope>
    <source>
        <strain evidence="5 7">A8p</strain>
        <strain evidence="4 8">MO-MB1</strain>
    </source>
</reference>
<evidence type="ECO:0000313" key="9">
    <source>
        <dbReference type="Proteomes" id="UP000591058"/>
    </source>
</evidence>
<dbReference type="InterPro" id="IPR002852">
    <property type="entry name" value="UPF0251"/>
</dbReference>
<evidence type="ECO:0000256" key="2">
    <source>
        <dbReference type="HAMAP-Rule" id="MF_00674"/>
    </source>
</evidence>
<feature type="compositionally biased region" description="Gly residues" evidence="3">
    <location>
        <begin position="152"/>
        <end position="161"/>
    </location>
</feature>
<evidence type="ECO:0000256" key="1">
    <source>
        <dbReference type="ARBA" id="ARBA00009350"/>
    </source>
</evidence>
<organism evidence="4 8">
    <name type="scientific">Methanobacterium subterraneum</name>
    <dbReference type="NCBI Taxonomy" id="59277"/>
    <lineage>
        <taxon>Archaea</taxon>
        <taxon>Methanobacteriati</taxon>
        <taxon>Methanobacteriota</taxon>
        <taxon>Methanomada group</taxon>
        <taxon>Methanobacteria</taxon>
        <taxon>Methanobacteriales</taxon>
        <taxon>Methanobacteriaceae</taxon>
        <taxon>Methanobacterium</taxon>
    </lineage>
</organism>
<dbReference type="AlphaFoldDB" id="A0A2H4VBY4"/>
<dbReference type="InterPro" id="IPR036390">
    <property type="entry name" value="WH_DNA-bd_sf"/>
</dbReference>
<dbReference type="PANTHER" id="PTHR37478">
    <property type="match status" value="1"/>
</dbReference>
<dbReference type="Proteomes" id="UP000232631">
    <property type="component" value="Chromosome"/>
</dbReference>
<dbReference type="RefSeq" id="WP_100905586.1">
    <property type="nucleotide sequence ID" value="NZ_CP017766.1"/>
</dbReference>
<dbReference type="SUPFAM" id="SSF46785">
    <property type="entry name" value="Winged helix' DNA-binding domain"/>
    <property type="match status" value="1"/>
</dbReference>
<evidence type="ECO:0000256" key="3">
    <source>
        <dbReference type="SAM" id="MobiDB-lite"/>
    </source>
</evidence>
<dbReference type="KEGG" id="msub:BK009_07470"/>
<feature type="region of interest" description="Disordered" evidence="3">
    <location>
        <begin position="139"/>
        <end position="161"/>
    </location>
</feature>
<dbReference type="HAMAP" id="MF_00674">
    <property type="entry name" value="UPF0251"/>
    <property type="match status" value="1"/>
</dbReference>
<keyword evidence="7" id="KW-1185">Reference proteome</keyword>
<evidence type="ECO:0000313" key="7">
    <source>
        <dbReference type="Proteomes" id="UP000232631"/>
    </source>
</evidence>
<dbReference type="Proteomes" id="UP000591058">
    <property type="component" value="Unassembled WGS sequence"/>
</dbReference>
<dbReference type="OrthoDB" id="74471at2157"/>
<evidence type="ECO:0000313" key="4">
    <source>
        <dbReference type="EMBL" id="AUB55608.1"/>
    </source>
</evidence>
<dbReference type="InterPro" id="IPR036388">
    <property type="entry name" value="WH-like_DNA-bd_sf"/>
</dbReference>
<accession>A0A2H4VBY4</accession>
<dbReference type="Gene3D" id="1.10.10.10">
    <property type="entry name" value="Winged helix-like DNA-binding domain superfamily/Winged helix DNA-binding domain"/>
    <property type="match status" value="1"/>
</dbReference>
<dbReference type="EMBL" id="CP017766">
    <property type="protein sequence ID" value="AUB55608.1"/>
    <property type="molecule type" value="Genomic_DNA"/>
</dbReference>
<dbReference type="EMBL" id="CP017768">
    <property type="protein sequence ID" value="AUB60530.1"/>
    <property type="molecule type" value="Genomic_DNA"/>
</dbReference>
<reference evidence="6 9" key="2">
    <citation type="submission" date="2020-04" db="EMBL/GenBank/DDBJ databases">
        <title>Draft genome of Methanobacterium subterraneum isolated from animal feces.</title>
        <authorList>
            <person name="Ouboter H.T."/>
            <person name="Berger S."/>
            <person name="Gungor E."/>
            <person name="Jetten M.S.M."/>
            <person name="Welte C.U."/>
        </authorList>
    </citation>
    <scope>NUCLEOTIDE SEQUENCE [LARGE SCALE GENOMIC DNA]</scope>
    <source>
        <strain evidence="6">HO_2020</strain>
    </source>
</reference>
<dbReference type="Proteomes" id="UP000232806">
    <property type="component" value="Chromosome"/>
</dbReference>
<sequence>MPRPRRSCRILREPLVQCFIPDREGGESFEALRITLEEFEALRLRDYQEIQQKNAAEIMDISQPTFHRTINSARRKISRALVEGRIIQIKGGDYVMDNKRYQCKNCGFEWHSPAKEYEKCPDCDSENIGLVTVEEDFPKSTAQPGLGRRRGGQGARGMGGGPPRVCKCPQCGYEAPKTPGVPCRDAKCPKCGIPLCGSD</sequence>
<dbReference type="GeneID" id="35122981"/>
<gene>
    <name evidence="4" type="ORF">BK007_06020</name>
    <name evidence="5" type="ORF">BK009_07470</name>
    <name evidence="6" type="ORF">HG719_08425</name>
</gene>
<evidence type="ECO:0000313" key="6">
    <source>
        <dbReference type="EMBL" id="NMO09847.1"/>
    </source>
</evidence>
<name>A0A2H4VBY4_9EURY</name>
<dbReference type="PANTHER" id="PTHR37478:SF2">
    <property type="entry name" value="UPF0251 PROTEIN TK0562"/>
    <property type="match status" value="1"/>
</dbReference>
<evidence type="ECO:0000313" key="8">
    <source>
        <dbReference type="Proteomes" id="UP000232806"/>
    </source>
</evidence>
<protein>
    <recommendedName>
        <fullName evidence="2">UPF0251 protein BK007_06020</fullName>
    </recommendedName>
</protein>
<evidence type="ECO:0000313" key="5">
    <source>
        <dbReference type="EMBL" id="AUB60530.1"/>
    </source>
</evidence>
<dbReference type="EMBL" id="JABBYL010000029">
    <property type="protein sequence ID" value="NMO09847.1"/>
    <property type="molecule type" value="Genomic_DNA"/>
</dbReference>
<accession>A0A2H4VR72</accession>
<proteinExistence type="inferred from homology"/>
<comment type="similarity">
    <text evidence="1 2">Belongs to the UPF0251 family.</text>
</comment>